<keyword evidence="2" id="KW-0479">Metal-binding</keyword>
<feature type="compositionally biased region" description="Low complexity" evidence="8">
    <location>
        <begin position="17"/>
        <end position="30"/>
    </location>
</feature>
<dbReference type="EMBL" id="MRVG01000003">
    <property type="protein sequence ID" value="PMB71064.1"/>
    <property type="molecule type" value="Genomic_DNA"/>
</dbReference>
<keyword evidence="4" id="KW-0805">Transcription regulation</keyword>
<evidence type="ECO:0000256" key="6">
    <source>
        <dbReference type="ARBA" id="ARBA00023163"/>
    </source>
</evidence>
<dbReference type="InterPro" id="IPR001138">
    <property type="entry name" value="Zn2Cys6_DnaBD"/>
</dbReference>
<name>A0A2N6NUX1_BEABA</name>
<sequence>MNNDDLRSSIHRFRVRPTSTAAAAAAAESAPPRRRRSSAASPLVGPLPHIARDVVIPACDRCRSFKKKCSRTFPVCSLCARAGRDCSFSAAAAAAVSSSSSSLSSAKAQVHHLRARVAWLSRLIDENNFLARGCPSIEGVSTGSDLTGMLASPSPIPPATNVSSLPAVTQLDPTAASHAHGTGEATLASVINREHQPVESDARLAAGQYRLSGNLAGGAPQNPLARTLVDAYFRHIHRAYPFMNRALVLRDLAALGPAAWPPRRRRADSTLLFLVMALGCTTLQRSGQMPRDAPATFAFHVPVADILQECVLDNDIESIQILVLLALHCMYDPAPGLTWSVAGIAARQAMALGLTRRADASLSSTDRELRHRLFWGTWVLDRVMAYSTGLPPVLSDESIDVPLPGLAVEEFASPERPRFASALQIHRHVIRLRQLEDRILVQVLSGGKELAAQHDRRAAIKEMRTEIENWYSDGCLLSPVEPDNVPFHTSVAWLSARYYHVLLMLHYPCRFNGFGAIMSSLDLLRFAQKHLQSTLVLLQQRQLPLNIVTLARTLPVGLALVHCLMSSVVEPASTTDAVDTLIDVFEAFPDTWTHARRAARVFRQVRMAVAETASQQQPLLPSFSDDARPQPGECKSSYQERLRPLAAVVTSIMEDVLGKTTGYAIPKFLCEQTASNGRFNTSNSPTNPVQASIASVHGETAAEHGWGSLQFAFL</sequence>
<keyword evidence="5" id="KW-0238">DNA-binding</keyword>
<organism evidence="10 11">
    <name type="scientific">Beauveria bassiana</name>
    <name type="common">White muscardine disease fungus</name>
    <name type="synonym">Tritirachium shiotae</name>
    <dbReference type="NCBI Taxonomy" id="176275"/>
    <lineage>
        <taxon>Eukaryota</taxon>
        <taxon>Fungi</taxon>
        <taxon>Dikarya</taxon>
        <taxon>Ascomycota</taxon>
        <taxon>Pezizomycotina</taxon>
        <taxon>Sordariomycetes</taxon>
        <taxon>Hypocreomycetidae</taxon>
        <taxon>Hypocreales</taxon>
        <taxon>Cordycipitaceae</taxon>
        <taxon>Beauveria</taxon>
    </lineage>
</organism>
<dbReference type="PANTHER" id="PTHR47782">
    <property type="entry name" value="ZN(II)2CYS6 TRANSCRIPTION FACTOR (EUROFUNG)-RELATED"/>
    <property type="match status" value="1"/>
</dbReference>
<evidence type="ECO:0000256" key="1">
    <source>
        <dbReference type="ARBA" id="ARBA00004123"/>
    </source>
</evidence>
<keyword evidence="3" id="KW-0862">Zinc</keyword>
<dbReference type="InterPro" id="IPR052202">
    <property type="entry name" value="Yeast_MetPath_Reg"/>
</dbReference>
<evidence type="ECO:0000259" key="9">
    <source>
        <dbReference type="PROSITE" id="PS50048"/>
    </source>
</evidence>
<dbReference type="AlphaFoldDB" id="A0A2N6NUX1"/>
<dbReference type="Pfam" id="PF00172">
    <property type="entry name" value="Zn_clus"/>
    <property type="match status" value="1"/>
</dbReference>
<dbReference type="CDD" id="cd12148">
    <property type="entry name" value="fungal_TF_MHR"/>
    <property type="match status" value="1"/>
</dbReference>
<evidence type="ECO:0000256" key="7">
    <source>
        <dbReference type="ARBA" id="ARBA00023242"/>
    </source>
</evidence>
<evidence type="ECO:0000313" key="10">
    <source>
        <dbReference type="EMBL" id="PMB71064.1"/>
    </source>
</evidence>
<dbReference type="GO" id="GO:0045944">
    <property type="term" value="P:positive regulation of transcription by RNA polymerase II"/>
    <property type="evidence" value="ECO:0007669"/>
    <property type="project" value="TreeGrafter"/>
</dbReference>
<dbReference type="Gene3D" id="4.10.240.10">
    <property type="entry name" value="Zn(2)-C6 fungal-type DNA-binding domain"/>
    <property type="match status" value="1"/>
</dbReference>
<comment type="caution">
    <text evidence="10">The sequence shown here is derived from an EMBL/GenBank/DDBJ whole genome shotgun (WGS) entry which is preliminary data.</text>
</comment>
<dbReference type="InterPro" id="IPR036864">
    <property type="entry name" value="Zn2-C6_fun-type_DNA-bd_sf"/>
</dbReference>
<dbReference type="SMART" id="SM00066">
    <property type="entry name" value="GAL4"/>
    <property type="match status" value="1"/>
</dbReference>
<keyword evidence="7" id="KW-0539">Nucleus</keyword>
<dbReference type="SUPFAM" id="SSF57701">
    <property type="entry name" value="Zn2/Cys6 DNA-binding domain"/>
    <property type="match status" value="1"/>
</dbReference>
<dbReference type="PANTHER" id="PTHR47782:SF7">
    <property type="entry name" value="PROTEIN STB5"/>
    <property type="match status" value="1"/>
</dbReference>
<evidence type="ECO:0000256" key="8">
    <source>
        <dbReference type="SAM" id="MobiDB-lite"/>
    </source>
</evidence>
<feature type="region of interest" description="Disordered" evidence="8">
    <location>
        <begin position="17"/>
        <end position="44"/>
    </location>
</feature>
<proteinExistence type="predicted"/>
<dbReference type="Pfam" id="PF04082">
    <property type="entry name" value="Fungal_trans"/>
    <property type="match status" value="1"/>
</dbReference>
<feature type="region of interest" description="Disordered" evidence="8">
    <location>
        <begin position="616"/>
        <end position="636"/>
    </location>
</feature>
<evidence type="ECO:0000256" key="5">
    <source>
        <dbReference type="ARBA" id="ARBA00023125"/>
    </source>
</evidence>
<dbReference type="GO" id="GO:0006351">
    <property type="term" value="P:DNA-templated transcription"/>
    <property type="evidence" value="ECO:0007669"/>
    <property type="project" value="InterPro"/>
</dbReference>
<accession>A0A2N6NUX1</accession>
<feature type="domain" description="Zn(2)-C6 fungal-type" evidence="9">
    <location>
        <begin position="58"/>
        <end position="88"/>
    </location>
</feature>
<gene>
    <name evidence="10" type="primary">STB5_0</name>
    <name evidence="10" type="ORF">BM221_003528</name>
</gene>
<reference evidence="10 11" key="1">
    <citation type="journal article" date="2016" name="Appl. Microbiol. Biotechnol.">
        <title>Characterization of T-DNA insertion mutants with decreased virulence in the entomopathogenic fungus Beauveria bassiana JEF-007.</title>
        <authorList>
            <person name="Kim S."/>
            <person name="Lee S.J."/>
            <person name="Nai Y.S."/>
            <person name="Yu J.S."/>
            <person name="Lee M.R."/>
            <person name="Yang Y.T."/>
            <person name="Kim J.S."/>
        </authorList>
    </citation>
    <scope>NUCLEOTIDE SEQUENCE [LARGE SCALE GENOMIC DNA]</scope>
    <source>
        <strain evidence="10 11">JEF-007</strain>
    </source>
</reference>
<evidence type="ECO:0000256" key="4">
    <source>
        <dbReference type="ARBA" id="ARBA00023015"/>
    </source>
</evidence>
<evidence type="ECO:0000256" key="2">
    <source>
        <dbReference type="ARBA" id="ARBA00022723"/>
    </source>
</evidence>
<dbReference type="GO" id="GO:0000981">
    <property type="term" value="F:DNA-binding transcription factor activity, RNA polymerase II-specific"/>
    <property type="evidence" value="ECO:0007669"/>
    <property type="project" value="InterPro"/>
</dbReference>
<dbReference type="GO" id="GO:0005634">
    <property type="term" value="C:nucleus"/>
    <property type="evidence" value="ECO:0007669"/>
    <property type="project" value="UniProtKB-SubCell"/>
</dbReference>
<dbReference type="GO" id="GO:0008270">
    <property type="term" value="F:zinc ion binding"/>
    <property type="evidence" value="ECO:0007669"/>
    <property type="project" value="InterPro"/>
</dbReference>
<dbReference type="CDD" id="cd00067">
    <property type="entry name" value="GAL4"/>
    <property type="match status" value="1"/>
</dbReference>
<evidence type="ECO:0000313" key="11">
    <source>
        <dbReference type="Proteomes" id="UP000235728"/>
    </source>
</evidence>
<evidence type="ECO:0000256" key="3">
    <source>
        <dbReference type="ARBA" id="ARBA00022833"/>
    </source>
</evidence>
<dbReference type="InterPro" id="IPR007219">
    <property type="entry name" value="XnlR_reg_dom"/>
</dbReference>
<dbReference type="PROSITE" id="PS00463">
    <property type="entry name" value="ZN2_CY6_FUNGAL_1"/>
    <property type="match status" value="1"/>
</dbReference>
<protein>
    <submittedName>
        <fullName evidence="10">Protein STB5</fullName>
    </submittedName>
</protein>
<keyword evidence="6" id="KW-0804">Transcription</keyword>
<dbReference type="SMART" id="SM00906">
    <property type="entry name" value="Fungal_trans"/>
    <property type="match status" value="1"/>
</dbReference>
<comment type="subcellular location">
    <subcellularLocation>
        <location evidence="1">Nucleus</location>
    </subcellularLocation>
</comment>
<dbReference type="Proteomes" id="UP000235728">
    <property type="component" value="Unassembled WGS sequence"/>
</dbReference>
<dbReference type="GO" id="GO:0043565">
    <property type="term" value="F:sequence-specific DNA binding"/>
    <property type="evidence" value="ECO:0007669"/>
    <property type="project" value="TreeGrafter"/>
</dbReference>
<dbReference type="PROSITE" id="PS50048">
    <property type="entry name" value="ZN2_CY6_FUNGAL_2"/>
    <property type="match status" value="1"/>
</dbReference>
<dbReference type="OMA" id="RTFPVCS"/>